<keyword evidence="4" id="KW-1185">Reference proteome</keyword>
<dbReference type="SUPFAM" id="SSF47413">
    <property type="entry name" value="lambda repressor-like DNA-binding domains"/>
    <property type="match status" value="1"/>
</dbReference>
<feature type="domain" description="HTH cro/C1-type" evidence="2">
    <location>
        <begin position="8"/>
        <end position="62"/>
    </location>
</feature>
<reference evidence="3 4" key="1">
    <citation type="submission" date="2021-01" db="EMBL/GenBank/DDBJ databases">
        <title>FDA dAtabase for Regulatory Grade micrObial Sequences (FDA-ARGOS): Supporting development and validation of Infectious Disease Dx tests.</title>
        <authorList>
            <person name="Nelson B."/>
            <person name="Plummer A."/>
            <person name="Tallon L."/>
            <person name="Sadzewicz L."/>
            <person name="Zhao X."/>
            <person name="Boylan J."/>
            <person name="Ott S."/>
            <person name="Bowen H."/>
            <person name="Vavikolanu K."/>
            <person name="Mehta A."/>
            <person name="Aluvathingal J."/>
            <person name="Nadendla S."/>
            <person name="Myers T."/>
            <person name="Yan Y."/>
            <person name="Sichtig H."/>
        </authorList>
    </citation>
    <scope>NUCLEOTIDE SEQUENCE [LARGE SCALE GENOMIC DNA]</scope>
    <source>
        <strain evidence="3 4">FDAARGOS_1161</strain>
    </source>
</reference>
<dbReference type="KEGG" id="ppsr:I6J18_17205"/>
<sequence length="120" mass="13871">MTDIGKLIKTYREKKNLTQQELAVKARLGTKSIEKYESGEQIPDTQTALKISTVLDLPASELLEHEYTVRHAIDQEIMQLITVLGQEKTKVILRKFKELNAEDYTYMMNKMSELNHDQSV</sequence>
<evidence type="ECO:0000256" key="1">
    <source>
        <dbReference type="ARBA" id="ARBA00023125"/>
    </source>
</evidence>
<dbReference type="EMBL" id="CP068053">
    <property type="protein sequence ID" value="QQS99353.1"/>
    <property type="molecule type" value="Genomic_DNA"/>
</dbReference>
<dbReference type="PANTHER" id="PTHR46558:SF4">
    <property type="entry name" value="DNA-BIDING PHAGE PROTEIN"/>
    <property type="match status" value="1"/>
</dbReference>
<dbReference type="AlphaFoldDB" id="A0A974NKF9"/>
<keyword evidence="1" id="KW-0238">DNA-binding</keyword>
<protein>
    <submittedName>
        <fullName evidence="3">Helix-turn-helix transcriptional regulator</fullName>
    </submittedName>
</protein>
<evidence type="ECO:0000313" key="3">
    <source>
        <dbReference type="EMBL" id="QQS99353.1"/>
    </source>
</evidence>
<proteinExistence type="predicted"/>
<dbReference type="CDD" id="cd00093">
    <property type="entry name" value="HTH_XRE"/>
    <property type="match status" value="1"/>
</dbReference>
<dbReference type="PROSITE" id="PS50943">
    <property type="entry name" value="HTH_CROC1"/>
    <property type="match status" value="1"/>
</dbReference>
<evidence type="ECO:0000313" key="4">
    <source>
        <dbReference type="Proteomes" id="UP000595254"/>
    </source>
</evidence>
<gene>
    <name evidence="3" type="ORF">I6J18_17205</name>
</gene>
<dbReference type="GO" id="GO:0003677">
    <property type="term" value="F:DNA binding"/>
    <property type="evidence" value="ECO:0007669"/>
    <property type="project" value="UniProtKB-KW"/>
</dbReference>
<organism evidence="3 4">
    <name type="scientific">Peribacillus psychrosaccharolyticus</name>
    <name type="common">Bacillus psychrosaccharolyticus</name>
    <dbReference type="NCBI Taxonomy" id="1407"/>
    <lineage>
        <taxon>Bacteria</taxon>
        <taxon>Bacillati</taxon>
        <taxon>Bacillota</taxon>
        <taxon>Bacilli</taxon>
        <taxon>Bacillales</taxon>
        <taxon>Bacillaceae</taxon>
        <taxon>Peribacillus</taxon>
    </lineage>
</organism>
<dbReference type="RefSeq" id="WP_040374869.1">
    <property type="nucleotide sequence ID" value="NZ_CP068053.1"/>
</dbReference>
<dbReference type="PANTHER" id="PTHR46558">
    <property type="entry name" value="TRACRIPTIONAL REGULATORY PROTEIN-RELATED-RELATED"/>
    <property type="match status" value="1"/>
</dbReference>
<accession>A0A974NKF9</accession>
<dbReference type="Gene3D" id="1.10.260.40">
    <property type="entry name" value="lambda repressor-like DNA-binding domains"/>
    <property type="match status" value="1"/>
</dbReference>
<name>A0A974NKF9_PERPY</name>
<dbReference type="InterPro" id="IPR010982">
    <property type="entry name" value="Lambda_DNA-bd_dom_sf"/>
</dbReference>
<dbReference type="InterPro" id="IPR001387">
    <property type="entry name" value="Cro/C1-type_HTH"/>
</dbReference>
<dbReference type="Pfam" id="PF01381">
    <property type="entry name" value="HTH_3"/>
    <property type="match status" value="1"/>
</dbReference>
<evidence type="ECO:0000259" key="2">
    <source>
        <dbReference type="PROSITE" id="PS50943"/>
    </source>
</evidence>
<dbReference type="Proteomes" id="UP000595254">
    <property type="component" value="Chromosome"/>
</dbReference>
<dbReference type="SMART" id="SM00530">
    <property type="entry name" value="HTH_XRE"/>
    <property type="match status" value="1"/>
</dbReference>